<evidence type="ECO:0000313" key="7">
    <source>
        <dbReference type="Proteomes" id="UP000254927"/>
    </source>
</evidence>
<dbReference type="Gene3D" id="3.30.70.2190">
    <property type="match status" value="1"/>
</dbReference>
<dbReference type="Pfam" id="PF02913">
    <property type="entry name" value="FAD-oxidase_C"/>
    <property type="match status" value="1"/>
</dbReference>
<reference evidence="6 7" key="1">
    <citation type="submission" date="2018-06" db="EMBL/GenBank/DDBJ databases">
        <authorList>
            <consortium name="Pathogen Informatics"/>
            <person name="Doyle S."/>
        </authorList>
    </citation>
    <scope>NUCLEOTIDE SEQUENCE [LARGE SCALE GENOMIC DNA]</scope>
    <source>
        <strain evidence="6 7">NCTC10660</strain>
    </source>
</reference>
<dbReference type="InterPro" id="IPR016167">
    <property type="entry name" value="FAD-bd_PCMH_sub1"/>
</dbReference>
<dbReference type="Proteomes" id="UP000254927">
    <property type="component" value="Unassembled WGS sequence"/>
</dbReference>
<dbReference type="FunFam" id="1.10.45.10:FF:000001">
    <property type="entry name" value="D-lactate dehydrogenase mitochondrial"/>
    <property type="match status" value="1"/>
</dbReference>
<dbReference type="Gene3D" id="3.30.70.2740">
    <property type="match status" value="1"/>
</dbReference>
<dbReference type="AlphaFoldDB" id="A0A378TUZ7"/>
<evidence type="ECO:0000256" key="1">
    <source>
        <dbReference type="ARBA" id="ARBA00001974"/>
    </source>
</evidence>
<gene>
    <name evidence="6" type="ORF">NCTC10660_00178</name>
</gene>
<evidence type="ECO:0000259" key="5">
    <source>
        <dbReference type="PROSITE" id="PS51387"/>
    </source>
</evidence>
<dbReference type="GO" id="GO:0071949">
    <property type="term" value="F:FAD binding"/>
    <property type="evidence" value="ECO:0007669"/>
    <property type="project" value="InterPro"/>
</dbReference>
<dbReference type="PANTHER" id="PTHR43716:SF2">
    <property type="entry name" value="BLL6224 PROTEIN"/>
    <property type="match status" value="1"/>
</dbReference>
<name>A0A378TUZ7_NEIEL</name>
<dbReference type="PANTHER" id="PTHR43716">
    <property type="entry name" value="D-2-HYDROXYGLUTARATE DEHYDROGENASE, MITOCHONDRIAL"/>
    <property type="match status" value="1"/>
</dbReference>
<dbReference type="InterPro" id="IPR016164">
    <property type="entry name" value="FAD-linked_Oxase-like_C"/>
</dbReference>
<evidence type="ECO:0000256" key="3">
    <source>
        <dbReference type="ARBA" id="ARBA00022630"/>
    </source>
</evidence>
<feature type="domain" description="FAD-binding PCMH-type" evidence="5">
    <location>
        <begin position="32"/>
        <end position="210"/>
    </location>
</feature>
<evidence type="ECO:0000256" key="2">
    <source>
        <dbReference type="ARBA" id="ARBA00008000"/>
    </source>
</evidence>
<dbReference type="InterPro" id="IPR016166">
    <property type="entry name" value="FAD-bd_PCMH"/>
</dbReference>
<protein>
    <submittedName>
        <fullName evidence="6">Oxidoreductase, putative</fullName>
        <ecNumber evidence="6">1.-.-.-</ecNumber>
    </submittedName>
</protein>
<dbReference type="InterPro" id="IPR016169">
    <property type="entry name" value="FAD-bd_PCMH_sub2"/>
</dbReference>
<dbReference type="GO" id="GO:0016491">
    <property type="term" value="F:oxidoreductase activity"/>
    <property type="evidence" value="ECO:0007669"/>
    <property type="project" value="UniProtKB-KW"/>
</dbReference>
<dbReference type="GeneID" id="93351195"/>
<comment type="similarity">
    <text evidence="2">Belongs to the FAD-binding oxidoreductase/transferase type 4 family.</text>
</comment>
<proteinExistence type="inferred from homology"/>
<evidence type="ECO:0000313" key="6">
    <source>
        <dbReference type="EMBL" id="STZ66727.1"/>
    </source>
</evidence>
<dbReference type="GO" id="GO:0022904">
    <property type="term" value="P:respiratory electron transport chain"/>
    <property type="evidence" value="ECO:0007669"/>
    <property type="project" value="TreeGrafter"/>
</dbReference>
<accession>A0A378TUZ7</accession>
<dbReference type="InterPro" id="IPR051264">
    <property type="entry name" value="FAD-oxidored/transferase_4"/>
</dbReference>
<evidence type="ECO:0000256" key="4">
    <source>
        <dbReference type="ARBA" id="ARBA00022827"/>
    </source>
</evidence>
<dbReference type="EMBL" id="UGQW01000001">
    <property type="protein sequence ID" value="STZ66727.1"/>
    <property type="molecule type" value="Genomic_DNA"/>
</dbReference>
<keyword evidence="3" id="KW-0285">Flavoprotein</keyword>
<dbReference type="InterPro" id="IPR006094">
    <property type="entry name" value="Oxid_FAD_bind_N"/>
</dbReference>
<organism evidence="6 7">
    <name type="scientific">Neisseria elongata</name>
    <dbReference type="NCBI Taxonomy" id="495"/>
    <lineage>
        <taxon>Bacteria</taxon>
        <taxon>Pseudomonadati</taxon>
        <taxon>Pseudomonadota</taxon>
        <taxon>Betaproteobacteria</taxon>
        <taxon>Neisseriales</taxon>
        <taxon>Neisseriaceae</taxon>
        <taxon>Neisseria</taxon>
    </lineage>
</organism>
<dbReference type="SUPFAM" id="SSF55103">
    <property type="entry name" value="FAD-linked oxidases, C-terminal domain"/>
    <property type="match status" value="1"/>
</dbReference>
<sequence>MSAIYQQLAALLLPQEILSEPAGLLTDQRHRYTGTADLVLQPQSVEAVQTIMCFCFEHCIPVTPQGGNTGLCGAAVPSGGVLLNLSRLNRIRSISTADNAITVEAGCVLHDVQQAAEGAGRFFPLSLASEGSCQIGGNIACNAGGLNVLRYGTMRDLVMGLEVVLPNGELVSHLHPLHKNTTGYDLRQLFVGSEGTLGIITAATLKLFALPKSRETAWVGVNGIGQAVELLTLIRERFAERLCSFELISRFALELSSEYSGITPPTDAPWHILLELTDSLSRGDLSDLLAETLTEHGFDNSILAQSESGRRDMWTLRENISAAQRRLGASIKHDIAMPIARVGEFVANCGHALQAAFAGIDIVVFGHLGDGSLHYNTFLPQTADNGVYAYEDAVNKVVYENVLACDGTIAAEHGIGQVKNHWLPRVRSTAEITLMRAVKAAFDPHNMMNPNKLLPEQP</sequence>
<comment type="cofactor">
    <cofactor evidence="1">
        <name>FAD</name>
        <dbReference type="ChEBI" id="CHEBI:57692"/>
    </cofactor>
</comment>
<dbReference type="Gene3D" id="3.30.465.10">
    <property type="match status" value="1"/>
</dbReference>
<keyword evidence="6" id="KW-0560">Oxidoreductase</keyword>
<dbReference type="RefSeq" id="WP_074896424.1">
    <property type="nucleotide sequence ID" value="NZ_CP031252.1"/>
</dbReference>
<dbReference type="Gene3D" id="1.10.45.10">
    <property type="entry name" value="Vanillyl-alcohol Oxidase, Chain A, domain 4"/>
    <property type="match status" value="1"/>
</dbReference>
<dbReference type="Pfam" id="PF01565">
    <property type="entry name" value="FAD_binding_4"/>
    <property type="match status" value="1"/>
</dbReference>
<dbReference type="PROSITE" id="PS51387">
    <property type="entry name" value="FAD_PCMH"/>
    <property type="match status" value="1"/>
</dbReference>
<dbReference type="InterPro" id="IPR036318">
    <property type="entry name" value="FAD-bd_PCMH-like_sf"/>
</dbReference>
<dbReference type="InterPro" id="IPR016171">
    <property type="entry name" value="Vanillyl_alc_oxidase_C-sub2"/>
</dbReference>
<keyword evidence="4" id="KW-0274">FAD</keyword>
<dbReference type="SUPFAM" id="SSF56176">
    <property type="entry name" value="FAD-binding/transporter-associated domain-like"/>
    <property type="match status" value="1"/>
</dbReference>
<dbReference type="InterPro" id="IPR004113">
    <property type="entry name" value="FAD-bd_oxidored_4_C"/>
</dbReference>
<dbReference type="Gene3D" id="3.30.43.10">
    <property type="entry name" value="Uridine Diphospho-n-acetylenolpyruvylglucosamine Reductase, domain 2"/>
    <property type="match status" value="1"/>
</dbReference>
<dbReference type="EC" id="1.-.-.-" evidence="6"/>